<gene>
    <name evidence="1" type="ORF">G3O08_19045</name>
</gene>
<name>A0A7K3WV70_9FLAO</name>
<comment type="caution">
    <text evidence="1">The sequence shown here is derived from an EMBL/GenBank/DDBJ whole genome shotgun (WGS) entry which is preliminary data.</text>
</comment>
<protein>
    <submittedName>
        <fullName evidence="1">Uncharacterized protein</fullName>
    </submittedName>
</protein>
<keyword evidence="2" id="KW-1185">Reference proteome</keyword>
<organism evidence="1 2">
    <name type="scientific">Cryomorpha ignava</name>
    <dbReference type="NCBI Taxonomy" id="101383"/>
    <lineage>
        <taxon>Bacteria</taxon>
        <taxon>Pseudomonadati</taxon>
        <taxon>Bacteroidota</taxon>
        <taxon>Flavobacteriia</taxon>
        <taxon>Flavobacteriales</taxon>
        <taxon>Cryomorphaceae</taxon>
        <taxon>Cryomorpha</taxon>
    </lineage>
</organism>
<reference evidence="1 2" key="1">
    <citation type="submission" date="2020-02" db="EMBL/GenBank/DDBJ databases">
        <title>Out from the shadows clarifying the taxonomy of the family Cryomorphaceae and related taxa by utilizing the GTDB taxonomic framework.</title>
        <authorList>
            <person name="Bowman J.P."/>
        </authorList>
    </citation>
    <scope>NUCLEOTIDE SEQUENCE [LARGE SCALE GENOMIC DNA]</scope>
    <source>
        <strain evidence="1 2">QSSC 1-22</strain>
    </source>
</reference>
<dbReference type="Proteomes" id="UP000486602">
    <property type="component" value="Unassembled WGS sequence"/>
</dbReference>
<accession>A0A7K3WV70</accession>
<evidence type="ECO:0000313" key="2">
    <source>
        <dbReference type="Proteomes" id="UP000486602"/>
    </source>
</evidence>
<sequence length="823" mass="91914">MKFQELKTKLESIENGKAFKFDLSWINSKLTEQLDDFVQIVDNIINLYNSKYDLIDKDTISFSGEIHVKGSTTYFEIRMAFFNTVDLDYLITVEPNGNWENEVDGSIRTILRALPIDFKETMFIHSSMDLEKATIVFDENKIYELGISKGVGIVTHIKSDLLKRLNLPDSLFQIIRTSEGIYKVFKELNFESSIANTFKIMLKKVQLIDKQSIEVAGILTLPFPNNKLDVPASFVVNKDLYQAKIKVDKSIKLNLPYFLAGDGLYVGNIEIDLQGSFTQPQYNYGLYANFAIGQEVKPQSVSTSRNTLNDGEVRIIYNSTSQATLIPAFIEAYSKEITLSKIVQLFAGKIISLPNFLNQIVSFYSTYFYYCEPSQNRILLNGVEAKKGIALSSGVKILGLDAYCEFSSIEEQTKGNIILEPINILNLVKIEGDGGGSPDNYQGPQIKKGGVQLFFDSKGPTYFRTDVSVNLFDIYKFKTGANVQEEGLQFYYDIDLGFVKAQIDCLLNAIDNFKMASKFDAKLIGLKANIPVLGKLSLNLSINSEILFAIKSQTSDGMASLLVGFSFNGSTQAIKIPFKVKEIRSLEEVIRKAIIDLIISLLKSAEEWLKAILNGAIKIADDMIQESKRIAENLLNTFKQSVEDSAKLLKSAGYTLERTTEILKDGFGKAEKEIASILKTADHTTEQIANALLYVLKVAPIEVFEILKILKAPIEEIGNALKSVSSVLEKNILSLGLNDNEVSKLLIGFGKNANEAVDFFVDIMGRPNEIINDTLVKAGYKAEEIAKSLIRRFPRSPIPLPAPIKICVLRNPLNGNCIKWIIT</sequence>
<evidence type="ECO:0000313" key="1">
    <source>
        <dbReference type="EMBL" id="NEN25593.1"/>
    </source>
</evidence>
<dbReference type="EMBL" id="JAAGVY010000062">
    <property type="protein sequence ID" value="NEN25593.1"/>
    <property type="molecule type" value="Genomic_DNA"/>
</dbReference>
<proteinExistence type="predicted"/>
<dbReference type="AlphaFoldDB" id="A0A7K3WV70"/>
<dbReference type="RefSeq" id="WP_163287043.1">
    <property type="nucleotide sequence ID" value="NZ_JAAGVY010000062.1"/>
</dbReference>